<evidence type="ECO:0000313" key="3">
    <source>
        <dbReference type="EMBL" id="TYZ23405.1"/>
    </source>
</evidence>
<feature type="domain" description="Peptidase C1A papain C-terminal" evidence="2">
    <location>
        <begin position="62"/>
        <end position="323"/>
    </location>
</feature>
<accession>A0A5D6W8V5</accession>
<dbReference type="Proteomes" id="UP000323646">
    <property type="component" value="Unassembled WGS sequence"/>
</dbReference>
<dbReference type="CDD" id="cd02619">
    <property type="entry name" value="Peptidase_C1"/>
    <property type="match status" value="1"/>
</dbReference>
<dbReference type="Gene3D" id="3.90.70.10">
    <property type="entry name" value="Cysteine proteinases"/>
    <property type="match status" value="1"/>
</dbReference>
<dbReference type="PROSITE" id="PS00639">
    <property type="entry name" value="THIOL_PROTEASE_HIS"/>
    <property type="match status" value="1"/>
</dbReference>
<evidence type="ECO:0000256" key="1">
    <source>
        <dbReference type="ARBA" id="ARBA00008455"/>
    </source>
</evidence>
<gene>
    <name evidence="3" type="ORF">FZ040_05865</name>
</gene>
<organism evidence="3 4">
    <name type="scientific">Selenomonas ruminis</name>
    <dbReference type="NCBI Taxonomy" id="2593411"/>
    <lineage>
        <taxon>Bacteria</taxon>
        <taxon>Bacillati</taxon>
        <taxon>Bacillota</taxon>
        <taxon>Negativicutes</taxon>
        <taxon>Selenomonadales</taxon>
        <taxon>Selenomonadaceae</taxon>
        <taxon>Selenomonas</taxon>
    </lineage>
</organism>
<dbReference type="OrthoDB" id="3648721at2"/>
<keyword evidence="4" id="KW-1185">Reference proteome</keyword>
<comment type="similarity">
    <text evidence="1">Belongs to the peptidase C1 family.</text>
</comment>
<dbReference type="InterPro" id="IPR013128">
    <property type="entry name" value="Peptidase_C1A"/>
</dbReference>
<protein>
    <submittedName>
        <fullName evidence="3">C1 family peptidase</fullName>
    </submittedName>
</protein>
<dbReference type="InterPro" id="IPR000668">
    <property type="entry name" value="Peptidase_C1A_C"/>
</dbReference>
<proteinExistence type="inferred from homology"/>
<evidence type="ECO:0000313" key="4">
    <source>
        <dbReference type="Proteomes" id="UP000323646"/>
    </source>
</evidence>
<comment type="caution">
    <text evidence="3">The sequence shown here is derived from an EMBL/GenBank/DDBJ whole genome shotgun (WGS) entry which is preliminary data.</text>
</comment>
<dbReference type="Pfam" id="PF00112">
    <property type="entry name" value="Peptidase_C1"/>
    <property type="match status" value="1"/>
</dbReference>
<dbReference type="SMART" id="SM00645">
    <property type="entry name" value="Pept_C1"/>
    <property type="match status" value="1"/>
</dbReference>
<dbReference type="EMBL" id="VTOY01000003">
    <property type="protein sequence ID" value="TYZ23405.1"/>
    <property type="molecule type" value="Genomic_DNA"/>
</dbReference>
<reference evidence="3 4" key="1">
    <citation type="submission" date="2019-08" db="EMBL/GenBank/DDBJ databases">
        <title>Selenomonas sp. mPRGC5 and Selenomonas sp. mPRGC8 isolated from ruminal fluid of dairy goat (Capra hircus).</title>
        <authorList>
            <person name="Poothong S."/>
            <person name="Nuengjamnong C."/>
            <person name="Tanasupawat S."/>
        </authorList>
    </citation>
    <scope>NUCLEOTIDE SEQUENCE [LARGE SCALE GENOMIC DNA]</scope>
    <source>
        <strain evidence="4">mPRGC5</strain>
    </source>
</reference>
<sequence>MNSIKIWRPAGRRHGKMMGKTAKKIRAALAFFLLLPLFAETVARAAVLPEFYDMRLAEPFDRSSYIDGRKTLLNEVGNQGSANICWAFTAAAALESNVYKNWQRQGIAYSVDARGFRLSPWKMAWFSYARPVGEADDLTGAMGKPLKKGSYSVPLASRVYGHGSWPLFAPEFLAGSGIGFRKAAASVTEDMKAPVGWGEDAGLRLRNIFTSTSTKLYQPAEIARMKSMMLAYGALAAGINSLPLQQKGAVSYYRNKTLPVNHGVNIIGWDDAYDFSESGLKVKPRHKGAWIIRNSWGKDWGEGGYAYLSYEDKTLHNYVAYDTSLDRAAYDWIDTHERSNCLVPPRQNWENGSGPRYRQMESGSGFAAGYQAGKAGRITAVGFYAMADGMEYTITIRKGSLDPAQGTLALEQSGRFGADNTPEWAGYRTVKVSPDVVLASGEAYTVAVSLRNPKGKVRLVLSPQLVESRKADSVYSYIRRGGHGHWQKTIRPNDGDQPVWYRNSSVIERVYLKSAEK</sequence>
<dbReference type="InterPro" id="IPR040528">
    <property type="entry name" value="Lectin-like"/>
</dbReference>
<evidence type="ECO:0000259" key="2">
    <source>
        <dbReference type="SMART" id="SM00645"/>
    </source>
</evidence>
<dbReference type="PANTHER" id="PTHR12411">
    <property type="entry name" value="CYSTEINE PROTEASE FAMILY C1-RELATED"/>
    <property type="match status" value="1"/>
</dbReference>
<dbReference type="GO" id="GO:0008234">
    <property type="term" value="F:cysteine-type peptidase activity"/>
    <property type="evidence" value="ECO:0007669"/>
    <property type="project" value="InterPro"/>
</dbReference>
<name>A0A5D6W8V5_9FIRM</name>
<dbReference type="Pfam" id="PF18560">
    <property type="entry name" value="Lectin_like"/>
    <property type="match status" value="1"/>
</dbReference>
<dbReference type="InterPro" id="IPR038765">
    <property type="entry name" value="Papain-like_cys_pep_sf"/>
</dbReference>
<dbReference type="SUPFAM" id="SSF54001">
    <property type="entry name" value="Cysteine proteinases"/>
    <property type="match status" value="1"/>
</dbReference>
<dbReference type="InterPro" id="IPR025660">
    <property type="entry name" value="Pept_his_AS"/>
</dbReference>
<dbReference type="AlphaFoldDB" id="A0A5D6W8V5"/>
<dbReference type="GO" id="GO:0006508">
    <property type="term" value="P:proteolysis"/>
    <property type="evidence" value="ECO:0007669"/>
    <property type="project" value="InterPro"/>
</dbReference>